<dbReference type="Proteomes" id="UP000639772">
    <property type="component" value="Unassembled WGS sequence"/>
</dbReference>
<comment type="caution">
    <text evidence="4">The sequence shown here is derived from an EMBL/GenBank/DDBJ whole genome shotgun (WGS) entry which is preliminary data.</text>
</comment>
<dbReference type="OrthoDB" id="2143914at2759"/>
<gene>
    <name evidence="4" type="ORF">HPP92_016250</name>
</gene>
<dbReference type="InterPro" id="IPR015495">
    <property type="entry name" value="Myb_TF_plants"/>
</dbReference>
<dbReference type="InterPro" id="IPR017930">
    <property type="entry name" value="Myb_dom"/>
</dbReference>
<dbReference type="EMBL" id="JADCNM010000008">
    <property type="protein sequence ID" value="KAG0471704.1"/>
    <property type="molecule type" value="Genomic_DNA"/>
</dbReference>
<dbReference type="GO" id="GO:0003677">
    <property type="term" value="F:DNA binding"/>
    <property type="evidence" value="ECO:0007669"/>
    <property type="project" value="UniProtKB-KW"/>
</dbReference>
<evidence type="ECO:0000256" key="1">
    <source>
        <dbReference type="ARBA" id="ARBA00023125"/>
    </source>
</evidence>
<reference evidence="4 5" key="1">
    <citation type="journal article" date="2020" name="Nat. Food">
        <title>A phased Vanilla planifolia genome enables genetic improvement of flavour and production.</title>
        <authorList>
            <person name="Hasing T."/>
            <person name="Tang H."/>
            <person name="Brym M."/>
            <person name="Khazi F."/>
            <person name="Huang T."/>
            <person name="Chambers A.H."/>
        </authorList>
    </citation>
    <scope>NUCLEOTIDE SEQUENCE [LARGE SCALE GENOMIC DNA]</scope>
    <source>
        <tissue evidence="4">Leaf</tissue>
    </source>
</reference>
<feature type="region of interest" description="Disordered" evidence="2">
    <location>
        <begin position="1"/>
        <end position="43"/>
    </location>
</feature>
<keyword evidence="1" id="KW-0238">DNA-binding</keyword>
<feature type="compositionally biased region" description="Basic and acidic residues" evidence="2">
    <location>
        <begin position="197"/>
        <end position="208"/>
    </location>
</feature>
<dbReference type="PANTHER" id="PTHR47999:SF124">
    <property type="entry name" value="MYB TRANSCRIPTION FACTOR 42"/>
    <property type="match status" value="1"/>
</dbReference>
<dbReference type="AlphaFoldDB" id="A0A835QL52"/>
<accession>A0A835QL52</accession>
<dbReference type="PANTHER" id="PTHR47999">
    <property type="entry name" value="TRANSCRIPTION FACTOR MYB8-RELATED-RELATED"/>
    <property type="match status" value="1"/>
</dbReference>
<name>A0A835QL52_VANPL</name>
<dbReference type="PROSITE" id="PS51294">
    <property type="entry name" value="HTH_MYB"/>
    <property type="match status" value="1"/>
</dbReference>
<evidence type="ECO:0000259" key="3">
    <source>
        <dbReference type="PROSITE" id="PS51294"/>
    </source>
</evidence>
<organism evidence="4 5">
    <name type="scientific">Vanilla planifolia</name>
    <name type="common">Vanilla</name>
    <dbReference type="NCBI Taxonomy" id="51239"/>
    <lineage>
        <taxon>Eukaryota</taxon>
        <taxon>Viridiplantae</taxon>
        <taxon>Streptophyta</taxon>
        <taxon>Embryophyta</taxon>
        <taxon>Tracheophyta</taxon>
        <taxon>Spermatophyta</taxon>
        <taxon>Magnoliopsida</taxon>
        <taxon>Liliopsida</taxon>
        <taxon>Asparagales</taxon>
        <taxon>Orchidaceae</taxon>
        <taxon>Vanilloideae</taxon>
        <taxon>Vanilleae</taxon>
        <taxon>Vanilla</taxon>
    </lineage>
</organism>
<feature type="region of interest" description="Disordered" evidence="2">
    <location>
        <begin position="197"/>
        <end position="232"/>
    </location>
</feature>
<evidence type="ECO:0000313" key="4">
    <source>
        <dbReference type="EMBL" id="KAG0471704.1"/>
    </source>
</evidence>
<proteinExistence type="predicted"/>
<evidence type="ECO:0000256" key="2">
    <source>
        <dbReference type="SAM" id="MobiDB-lite"/>
    </source>
</evidence>
<feature type="domain" description="HTH myb-type" evidence="3">
    <location>
        <begin position="100"/>
        <end position="117"/>
    </location>
</feature>
<feature type="region of interest" description="Disordered" evidence="2">
    <location>
        <begin position="120"/>
        <end position="183"/>
    </location>
</feature>
<feature type="compositionally biased region" description="Polar residues" evidence="2">
    <location>
        <begin position="19"/>
        <end position="35"/>
    </location>
</feature>
<sequence length="286" mass="32030">MGRPPCCDKAGGEERPWTQRKTSCLSPTSRNTAQETGDLFPPKLGLSRCSKSCRLRWTNWPEARDKAWELYRAGGEAHHPPPGSLGEQMGSHGFVSPGERTDNDIKNYWNTHLKKKLRRIDTEGHGGNHATGPVPRASGKGDYRRDRHGEASSAGGFADGGPVGLPHREKPFLSGRRPVPTSTLRFERGENISRLLENWKRRTPDRRKPLPGPSRRRRAPDGGSVNSELGRLSPETGLFQEDSVAWRRSCPLSLFETWLLDESYTGAVMFARLLMSVWMARILLLI</sequence>
<evidence type="ECO:0000313" key="5">
    <source>
        <dbReference type="Proteomes" id="UP000639772"/>
    </source>
</evidence>
<feature type="compositionally biased region" description="Basic and acidic residues" evidence="2">
    <location>
        <begin position="139"/>
        <end position="150"/>
    </location>
</feature>
<protein>
    <recommendedName>
        <fullName evidence="3">HTH myb-type domain-containing protein</fullName>
    </recommendedName>
</protein>
<dbReference type="Gene3D" id="1.10.10.60">
    <property type="entry name" value="Homeodomain-like"/>
    <property type="match status" value="1"/>
</dbReference>